<dbReference type="EMBL" id="UGSO01000002">
    <property type="protein sequence ID" value="SUE06445.1"/>
    <property type="molecule type" value="Genomic_DNA"/>
</dbReference>
<dbReference type="GeneID" id="66827680"/>
<proteinExistence type="predicted"/>
<dbReference type="Pfam" id="PF05638">
    <property type="entry name" value="T6SS_HCP"/>
    <property type="match status" value="1"/>
</dbReference>
<dbReference type="RefSeq" id="WP_062759261.1">
    <property type="nucleotide sequence ID" value="NZ_CP077368.1"/>
</dbReference>
<name>A0A379LQR2_ENTAG</name>
<sequence length="162" mass="18651">MAIPVYLWLYDDAGNLIKGSVDVSGREHSIETVALRHMIELPTDNNTGKITGTRVHEPISFDKEIDSSSTYLYKALTTGKNLKLAEFKYYRINNSGQEEHYFSIILEKVKVESITSLMYDIKDNYGENKNYLECVDLGYEKITWHYTDGNIIHSDSWKERAA</sequence>
<gene>
    <name evidence="1" type="primary">hcpA_4</name>
    <name evidence="1" type="ORF">NCTC9381_05387</name>
</gene>
<organism evidence="1 2">
    <name type="scientific">Enterobacter agglomerans</name>
    <name type="common">Erwinia herbicola</name>
    <name type="synonym">Pantoea agglomerans</name>
    <dbReference type="NCBI Taxonomy" id="549"/>
    <lineage>
        <taxon>Bacteria</taxon>
        <taxon>Pseudomonadati</taxon>
        <taxon>Pseudomonadota</taxon>
        <taxon>Gammaproteobacteria</taxon>
        <taxon>Enterobacterales</taxon>
        <taxon>Erwiniaceae</taxon>
        <taxon>Pantoea</taxon>
        <taxon>Pantoea agglomerans group</taxon>
    </lineage>
</organism>
<dbReference type="Proteomes" id="UP000254640">
    <property type="component" value="Unassembled WGS sequence"/>
</dbReference>
<accession>A0A379LQR2</accession>
<dbReference type="SUPFAM" id="SSF141452">
    <property type="entry name" value="Hcp1-like"/>
    <property type="match status" value="1"/>
</dbReference>
<keyword evidence="2" id="KW-1185">Reference proteome</keyword>
<reference evidence="1 2" key="1">
    <citation type="submission" date="2018-06" db="EMBL/GenBank/DDBJ databases">
        <authorList>
            <consortium name="Pathogen Informatics"/>
            <person name="Doyle S."/>
        </authorList>
    </citation>
    <scope>NUCLEOTIDE SEQUENCE [LARGE SCALE GENOMIC DNA]</scope>
    <source>
        <strain evidence="1 2">NCTC9381</strain>
    </source>
</reference>
<dbReference type="Gene3D" id="2.30.110.20">
    <property type="entry name" value="Hcp1-like"/>
    <property type="match status" value="1"/>
</dbReference>
<dbReference type="InterPro" id="IPR008514">
    <property type="entry name" value="T6SS_Hcp"/>
</dbReference>
<evidence type="ECO:0000313" key="1">
    <source>
        <dbReference type="EMBL" id="SUE06445.1"/>
    </source>
</evidence>
<dbReference type="AlphaFoldDB" id="A0A379LQR2"/>
<dbReference type="NCBIfam" id="TIGR03344">
    <property type="entry name" value="VI_effect_Hcp1"/>
    <property type="match status" value="1"/>
</dbReference>
<dbReference type="InterPro" id="IPR036624">
    <property type="entry name" value="Hcp1-lik_sf"/>
</dbReference>
<dbReference type="PANTHER" id="PTHR34319:SF6">
    <property type="entry name" value="MAJOR EXPORTED PROTEIN"/>
    <property type="match status" value="1"/>
</dbReference>
<dbReference type="InterPro" id="IPR052947">
    <property type="entry name" value="T6SS_Hcp1_domain"/>
</dbReference>
<dbReference type="PANTHER" id="PTHR34319">
    <property type="entry name" value="MAJOR EXPORTED PROTEIN"/>
    <property type="match status" value="1"/>
</dbReference>
<evidence type="ECO:0000313" key="2">
    <source>
        <dbReference type="Proteomes" id="UP000254640"/>
    </source>
</evidence>
<protein>
    <submittedName>
        <fullName evidence="1">Secreted protein hcp</fullName>
    </submittedName>
</protein>